<dbReference type="Gramene" id="OB12G20250.1">
    <property type="protein sequence ID" value="OB12G20250.1"/>
    <property type="gene ID" value="OB12G20250"/>
</dbReference>
<organism evidence="1">
    <name type="scientific">Oryza brachyantha</name>
    <name type="common">malo sina</name>
    <dbReference type="NCBI Taxonomy" id="4533"/>
    <lineage>
        <taxon>Eukaryota</taxon>
        <taxon>Viridiplantae</taxon>
        <taxon>Streptophyta</taxon>
        <taxon>Embryophyta</taxon>
        <taxon>Tracheophyta</taxon>
        <taxon>Spermatophyta</taxon>
        <taxon>Magnoliopsida</taxon>
        <taxon>Liliopsida</taxon>
        <taxon>Poales</taxon>
        <taxon>Poaceae</taxon>
        <taxon>BOP clade</taxon>
        <taxon>Oryzoideae</taxon>
        <taxon>Oryzeae</taxon>
        <taxon>Oryzinae</taxon>
        <taxon>Oryza</taxon>
    </lineage>
</organism>
<protein>
    <submittedName>
        <fullName evidence="1">Uncharacterized protein</fullName>
    </submittedName>
</protein>
<proteinExistence type="predicted"/>
<reference evidence="1" key="1">
    <citation type="journal article" date="2013" name="Nat. Commun.">
        <title>Whole-genome sequencing of Oryza brachyantha reveals mechanisms underlying Oryza genome evolution.</title>
        <authorList>
            <person name="Chen J."/>
            <person name="Huang Q."/>
            <person name="Gao D."/>
            <person name="Wang J."/>
            <person name="Lang Y."/>
            <person name="Liu T."/>
            <person name="Li B."/>
            <person name="Bai Z."/>
            <person name="Luis Goicoechea J."/>
            <person name="Liang C."/>
            <person name="Chen C."/>
            <person name="Zhang W."/>
            <person name="Sun S."/>
            <person name="Liao Y."/>
            <person name="Zhang X."/>
            <person name="Yang L."/>
            <person name="Song C."/>
            <person name="Wang M."/>
            <person name="Shi J."/>
            <person name="Liu G."/>
            <person name="Liu J."/>
            <person name="Zhou H."/>
            <person name="Zhou W."/>
            <person name="Yu Q."/>
            <person name="An N."/>
            <person name="Chen Y."/>
            <person name="Cai Q."/>
            <person name="Wang B."/>
            <person name="Liu B."/>
            <person name="Min J."/>
            <person name="Huang Y."/>
            <person name="Wu H."/>
            <person name="Li Z."/>
            <person name="Zhang Y."/>
            <person name="Yin Y."/>
            <person name="Song W."/>
            <person name="Jiang J."/>
            <person name="Jackson S.A."/>
            <person name="Wing R.A."/>
            <person name="Wang J."/>
            <person name="Chen M."/>
        </authorList>
    </citation>
    <scope>NUCLEOTIDE SEQUENCE [LARGE SCALE GENOMIC DNA]</scope>
    <source>
        <strain evidence="1">cv. IRGC 101232</strain>
    </source>
</reference>
<accession>J3NDG7</accession>
<dbReference type="Proteomes" id="UP000006038">
    <property type="component" value="Chromosome 12"/>
</dbReference>
<sequence length="70" mass="7102">MAAGGWSVLSFSDARRHVGAEVAAAVLEALTEEAAAELLAATMLTWNGRPRCDGDVDAIGDAARCVVGAS</sequence>
<name>J3NDG7_ORYBR</name>
<dbReference type="EnsemblPlants" id="OB12G20250.1">
    <property type="protein sequence ID" value="OB12G20250.1"/>
    <property type="gene ID" value="OB12G20250"/>
</dbReference>
<reference evidence="1" key="2">
    <citation type="submission" date="2013-04" db="UniProtKB">
        <authorList>
            <consortium name="EnsemblPlants"/>
        </authorList>
    </citation>
    <scope>IDENTIFICATION</scope>
</reference>
<keyword evidence="2" id="KW-1185">Reference proteome</keyword>
<evidence type="ECO:0000313" key="1">
    <source>
        <dbReference type="EnsemblPlants" id="OB12G20250.1"/>
    </source>
</evidence>
<dbReference type="AlphaFoldDB" id="J3NDG7"/>
<evidence type="ECO:0000313" key="2">
    <source>
        <dbReference type="Proteomes" id="UP000006038"/>
    </source>
</evidence>
<dbReference type="HOGENOM" id="CLU_2761823_0_0_1"/>